<dbReference type="Pfam" id="PF13231">
    <property type="entry name" value="PMT_2"/>
    <property type="match status" value="1"/>
</dbReference>
<feature type="transmembrane region" description="Helical" evidence="4">
    <location>
        <begin position="375"/>
        <end position="394"/>
    </location>
</feature>
<feature type="domain" description="Glycosyltransferase RgtA/B/C/D-like" evidence="5">
    <location>
        <begin position="91"/>
        <end position="212"/>
    </location>
</feature>
<feature type="transmembrane region" description="Helical" evidence="4">
    <location>
        <begin position="87"/>
        <end position="107"/>
    </location>
</feature>
<feature type="transmembrane region" description="Helical" evidence="4">
    <location>
        <begin position="176"/>
        <end position="200"/>
    </location>
</feature>
<dbReference type="OrthoDB" id="127293at2"/>
<feature type="transmembrane region" description="Helical" evidence="4">
    <location>
        <begin position="12"/>
        <end position="31"/>
    </location>
</feature>
<keyword evidence="4" id="KW-1133">Transmembrane helix</keyword>
<dbReference type="PANTHER" id="PTHR44227">
    <property type="match status" value="1"/>
</dbReference>
<evidence type="ECO:0000259" key="5">
    <source>
        <dbReference type="Pfam" id="PF13231"/>
    </source>
</evidence>
<feature type="transmembrane region" description="Helical" evidence="4">
    <location>
        <begin position="119"/>
        <end position="135"/>
    </location>
</feature>
<proteinExistence type="predicted"/>
<evidence type="ECO:0000313" key="6">
    <source>
        <dbReference type="EMBL" id="SDE66550.1"/>
    </source>
</evidence>
<dbReference type="RefSeq" id="WP_092080531.1">
    <property type="nucleotide sequence ID" value="NZ_FNAQ01000023.1"/>
</dbReference>
<keyword evidence="6" id="KW-0808">Transferase</keyword>
<name>A0A1G7ESA6_9BACT</name>
<feature type="transmembrane region" description="Helical" evidence="4">
    <location>
        <begin position="220"/>
        <end position="240"/>
    </location>
</feature>
<evidence type="ECO:0000256" key="1">
    <source>
        <dbReference type="ARBA" id="ARBA00022737"/>
    </source>
</evidence>
<feature type="transmembrane region" description="Helical" evidence="4">
    <location>
        <begin position="147"/>
        <end position="164"/>
    </location>
</feature>
<keyword evidence="4" id="KW-0812">Transmembrane</keyword>
<dbReference type="InterPro" id="IPR011990">
    <property type="entry name" value="TPR-like_helical_dom_sf"/>
</dbReference>
<dbReference type="STRING" id="57664.SAMN05661003_1237"/>
<evidence type="ECO:0000256" key="2">
    <source>
        <dbReference type="ARBA" id="ARBA00022803"/>
    </source>
</evidence>
<evidence type="ECO:0000256" key="3">
    <source>
        <dbReference type="PROSITE-ProRule" id="PRU00339"/>
    </source>
</evidence>
<dbReference type="PANTHER" id="PTHR44227:SF3">
    <property type="entry name" value="PROTEIN O-MANNOSYL-TRANSFERASE TMTC4"/>
    <property type="match status" value="1"/>
</dbReference>
<dbReference type="Gene3D" id="1.25.40.10">
    <property type="entry name" value="Tetratricopeptide repeat domain"/>
    <property type="match status" value="1"/>
</dbReference>
<dbReference type="GO" id="GO:0016740">
    <property type="term" value="F:transferase activity"/>
    <property type="evidence" value="ECO:0007669"/>
    <property type="project" value="UniProtKB-KW"/>
</dbReference>
<accession>A0A1G7ESA6</accession>
<keyword evidence="1" id="KW-0677">Repeat</keyword>
<reference evidence="7" key="1">
    <citation type="submission" date="2016-10" db="EMBL/GenBank/DDBJ databases">
        <authorList>
            <person name="Varghese N."/>
            <person name="Submissions S."/>
        </authorList>
    </citation>
    <scope>NUCLEOTIDE SEQUENCE [LARGE SCALE GENOMIC DNA]</scope>
    <source>
        <strain evidence="7">DSM 8987</strain>
    </source>
</reference>
<sequence length="583" mass="66942">MSSTASSMPLRRNFQIIFIFFVCLGLYYPAIFNTTLTIDDVDVVRRMQDATFDWWHLFAPRSSFYYRPLIILTYWVDKWLWDFTPSFMLLENVLLHSANAILIFFISENVFKSDNSTRFLPFVSAFIFAIHPIATESVNWMSGRSDLLASFFVLLAVLFLFKALKSDSWWFLTLSFGFFVCGICSKEIVVFFLPAAAYLIFVWNKAERSTTGSAALRLPWGPACFYTLPVFFGGAGYFLLRAFRHAQGSRGISSLIERIPYEGLDLVRVVFKVFGFYVKKIFIPQPLNFAIVEANDLYVLLGLVIFGVTVYLVKKPGLRWSFFLISLYLITPAILIAITGIAWTPLAERYVYLPAAFMSVGIVSGLKPLWLHQKYSFYGLVLLLCWAIAGAFSTTERSILWQDKEAFYADAIRKSPNFNKLKNEYGLALLASKKKEQALEQFQLGQKNKGSSHSFINEVRYYVDQGDLLKAREILLQRYPAPQEMNERTLRLLVLIDARRLRETESSAEKKQIYENLLETYAHLFKKTKDAHPFYRSGQIALRMGDVKKAQSFFEQAYQKAPESAHYKSAAGKMAEKLRAEAQ</sequence>
<keyword evidence="7" id="KW-1185">Reference proteome</keyword>
<feature type="transmembrane region" description="Helical" evidence="4">
    <location>
        <begin position="297"/>
        <end position="314"/>
    </location>
</feature>
<feature type="transmembrane region" description="Helical" evidence="4">
    <location>
        <begin position="320"/>
        <end position="343"/>
    </location>
</feature>
<dbReference type="Proteomes" id="UP000243205">
    <property type="component" value="Unassembled WGS sequence"/>
</dbReference>
<dbReference type="EMBL" id="FNAQ01000023">
    <property type="protein sequence ID" value="SDE66550.1"/>
    <property type="molecule type" value="Genomic_DNA"/>
</dbReference>
<dbReference type="SUPFAM" id="SSF48452">
    <property type="entry name" value="TPR-like"/>
    <property type="match status" value="1"/>
</dbReference>
<dbReference type="InterPro" id="IPR038731">
    <property type="entry name" value="RgtA/B/C-like"/>
</dbReference>
<evidence type="ECO:0000256" key="4">
    <source>
        <dbReference type="SAM" id="Phobius"/>
    </source>
</evidence>
<dbReference type="AlphaFoldDB" id="A0A1G7ESA6"/>
<feature type="transmembrane region" description="Helical" evidence="4">
    <location>
        <begin position="350"/>
        <end position="369"/>
    </location>
</feature>
<dbReference type="InterPro" id="IPR052346">
    <property type="entry name" value="O-mannosyl-transferase_TMTC"/>
</dbReference>
<dbReference type="PROSITE" id="PS50005">
    <property type="entry name" value="TPR"/>
    <property type="match status" value="1"/>
</dbReference>
<keyword evidence="2 3" id="KW-0802">TPR repeat</keyword>
<protein>
    <submittedName>
        <fullName evidence="6">4-amino-4-deoxy-L-arabinose transferase</fullName>
    </submittedName>
</protein>
<dbReference type="InterPro" id="IPR019734">
    <property type="entry name" value="TPR_rpt"/>
</dbReference>
<keyword evidence="4" id="KW-0472">Membrane</keyword>
<feature type="repeat" description="TPR" evidence="3">
    <location>
        <begin position="531"/>
        <end position="564"/>
    </location>
</feature>
<organism evidence="6 7">
    <name type="scientific">Desulfuromonas thiophila</name>
    <dbReference type="NCBI Taxonomy" id="57664"/>
    <lineage>
        <taxon>Bacteria</taxon>
        <taxon>Pseudomonadati</taxon>
        <taxon>Thermodesulfobacteriota</taxon>
        <taxon>Desulfuromonadia</taxon>
        <taxon>Desulfuromonadales</taxon>
        <taxon>Desulfuromonadaceae</taxon>
        <taxon>Desulfuromonas</taxon>
    </lineage>
</organism>
<evidence type="ECO:0000313" key="7">
    <source>
        <dbReference type="Proteomes" id="UP000243205"/>
    </source>
</evidence>
<gene>
    <name evidence="6" type="ORF">SAMN05661003_1237</name>
</gene>